<dbReference type="Proteomes" id="UP000176273">
    <property type="component" value="Unassembled WGS sequence"/>
</dbReference>
<proteinExistence type="predicted"/>
<comment type="caution">
    <text evidence="1">The sequence shown here is derived from an EMBL/GenBank/DDBJ whole genome shotgun (WGS) entry which is preliminary data.</text>
</comment>
<dbReference type="AlphaFoldDB" id="A0A1F6BIP0"/>
<accession>A0A1F6BIP0</accession>
<organism evidence="1 2">
    <name type="scientific">Candidatus Jorgensenbacteria bacterium GWA1_54_12</name>
    <dbReference type="NCBI Taxonomy" id="1798468"/>
    <lineage>
        <taxon>Bacteria</taxon>
        <taxon>Candidatus Joergenseniibacteriota</taxon>
    </lineage>
</organism>
<gene>
    <name evidence="1" type="ORF">A2110_01005</name>
</gene>
<dbReference type="InterPro" id="IPR059206">
    <property type="entry name" value="Sll1717-like"/>
</dbReference>
<dbReference type="EMBL" id="MFKH01000016">
    <property type="protein sequence ID" value="OGG36770.1"/>
    <property type="molecule type" value="Genomic_DNA"/>
</dbReference>
<dbReference type="NCBIfam" id="NF047389">
    <property type="entry name" value="ATPase_Sll1717"/>
    <property type="match status" value="1"/>
</dbReference>
<evidence type="ECO:0000313" key="2">
    <source>
        <dbReference type="Proteomes" id="UP000176273"/>
    </source>
</evidence>
<dbReference type="STRING" id="1798468.A2110_01005"/>
<sequence>MKISREKLDLLENLSFGQRVAEDEPHLEDYFVETPLWRKMVRGEIDIVYGSKGSGKSAIFHLLTSGKGLPRNVIVIPAENPRGTPIFNGIKKDPPTSESEFIYLWKFYILSLIANQSQVLNGLEANHQELLRELKSVGVIDVDKSEILKNVLRYVESVKIGGVFEIGLNSFPEDREKRINIDRGLFILNEIVSGTDTSIWIAFDRLDSVFDDNANLEENALRALFKVYLDILRYRKIQLKIFLRTDIWRRLTDQGFREASHITRTDTIEWPENNIVNLISKRLLNNPKLVSYYNFDIEETLSDYAKQLELFYMVYPRQVDPGDRKPETVKWMMSRVADGTKRAAPRELIHLLNQAKDEQIESLEIGEPAPEKKNLFTSTSLKRALPTISRVRLEQTLFSEYPDVKKYVLALEKEKTAHTLKTLSSIWRLGEDEVPPVALKLAEVGFFEIRGDKSNPEYWIPFLYRPSLNLIQGKAEDDE</sequence>
<evidence type="ECO:0000313" key="1">
    <source>
        <dbReference type="EMBL" id="OGG36770.1"/>
    </source>
</evidence>
<protein>
    <submittedName>
        <fullName evidence="1">Uncharacterized protein</fullName>
    </submittedName>
</protein>
<name>A0A1F6BIP0_9BACT</name>
<reference evidence="1 2" key="1">
    <citation type="journal article" date="2016" name="Nat. Commun.">
        <title>Thousands of microbial genomes shed light on interconnected biogeochemical processes in an aquifer system.</title>
        <authorList>
            <person name="Anantharaman K."/>
            <person name="Brown C.T."/>
            <person name="Hug L.A."/>
            <person name="Sharon I."/>
            <person name="Castelle C.J."/>
            <person name="Probst A.J."/>
            <person name="Thomas B.C."/>
            <person name="Singh A."/>
            <person name="Wilkins M.J."/>
            <person name="Karaoz U."/>
            <person name="Brodie E.L."/>
            <person name="Williams K.H."/>
            <person name="Hubbard S.S."/>
            <person name="Banfield J.F."/>
        </authorList>
    </citation>
    <scope>NUCLEOTIDE SEQUENCE [LARGE SCALE GENOMIC DNA]</scope>
</reference>